<dbReference type="EMBL" id="QZKI01000022">
    <property type="protein sequence ID" value="RJP73886.1"/>
    <property type="molecule type" value="Genomic_DNA"/>
</dbReference>
<evidence type="ECO:0000259" key="2">
    <source>
        <dbReference type="Pfam" id="PF02775"/>
    </source>
</evidence>
<sequence>MSVMHKYIRSTKKFPHLWCAGCGNGIGLSALVRAIDSLGFNRNEVILISGIGCAARAPVYVDFNTLHTTHGRALAFATGIKLVKPNLHVVVIMGDGDAVAIGGNHFIHSCRRNIDITAIVFNNRIYGMTGGQCSPTTPRGEYATTVPYGNIDYAFDICNLAAGAGATFVARGTTYYARETERFIRKALEHKGFSVVEIISQCPTIYGRLNKMGGPIEMLRWLRDHAVPIEKVRQRWSGESNLLKEDLGGKFLTGIFVDREASEFVSEYYKMAARVRSETRRKTKQTRRKR</sequence>
<organism evidence="3 4">
    <name type="scientific">Candidatus Abyssobacteria bacterium SURF_17</name>
    <dbReference type="NCBI Taxonomy" id="2093361"/>
    <lineage>
        <taxon>Bacteria</taxon>
        <taxon>Pseudomonadati</taxon>
        <taxon>Candidatus Hydrogenedentota</taxon>
        <taxon>Candidatus Abyssobacteria</taxon>
    </lineage>
</organism>
<evidence type="ECO:0000256" key="1">
    <source>
        <dbReference type="ARBA" id="ARBA00023002"/>
    </source>
</evidence>
<dbReference type="PANTHER" id="PTHR48084">
    <property type="entry name" value="2-OXOGLUTARATE OXIDOREDUCTASE SUBUNIT KORB-RELATED"/>
    <property type="match status" value="1"/>
</dbReference>
<dbReference type="PANTHER" id="PTHR48084:SF1">
    <property type="entry name" value="2-OXOGLUTARATE SYNTHASE SUBUNIT KORB"/>
    <property type="match status" value="1"/>
</dbReference>
<dbReference type="Pfam" id="PF02775">
    <property type="entry name" value="TPP_enzyme_C"/>
    <property type="match status" value="1"/>
</dbReference>
<comment type="caution">
    <text evidence="3">The sequence shown here is derived from an EMBL/GenBank/DDBJ whole genome shotgun (WGS) entry which is preliminary data.</text>
</comment>
<feature type="domain" description="Thiamine pyrophosphate enzyme TPP-binding" evidence="2">
    <location>
        <begin position="55"/>
        <end position="198"/>
    </location>
</feature>
<reference evidence="3 4" key="1">
    <citation type="journal article" date="2017" name="ISME J.">
        <title>Energy and carbon metabolisms in a deep terrestrial subsurface fluid microbial community.</title>
        <authorList>
            <person name="Momper L."/>
            <person name="Jungbluth S.P."/>
            <person name="Lee M.D."/>
            <person name="Amend J.P."/>
        </authorList>
    </citation>
    <scope>NUCLEOTIDE SEQUENCE [LARGE SCALE GENOMIC DNA]</scope>
    <source>
        <strain evidence="3">SURF_17</strain>
    </source>
</reference>
<dbReference type="GO" id="GO:0045333">
    <property type="term" value="P:cellular respiration"/>
    <property type="evidence" value="ECO:0007669"/>
    <property type="project" value="UniProtKB-ARBA"/>
</dbReference>
<dbReference type="GO" id="GO:0016625">
    <property type="term" value="F:oxidoreductase activity, acting on the aldehyde or oxo group of donors, iron-sulfur protein as acceptor"/>
    <property type="evidence" value="ECO:0007669"/>
    <property type="project" value="UniProtKB-ARBA"/>
</dbReference>
<dbReference type="InterPro" id="IPR051457">
    <property type="entry name" value="2-oxoacid:Fd_oxidoreductase"/>
</dbReference>
<proteinExistence type="predicted"/>
<evidence type="ECO:0000313" key="3">
    <source>
        <dbReference type="EMBL" id="RJP73886.1"/>
    </source>
</evidence>
<dbReference type="Proteomes" id="UP000285961">
    <property type="component" value="Unassembled WGS sequence"/>
</dbReference>
<dbReference type="InterPro" id="IPR011766">
    <property type="entry name" value="TPP_enzyme_TPP-bd"/>
</dbReference>
<evidence type="ECO:0000313" key="4">
    <source>
        <dbReference type="Proteomes" id="UP000285961"/>
    </source>
</evidence>
<dbReference type="InterPro" id="IPR029061">
    <property type="entry name" value="THDP-binding"/>
</dbReference>
<gene>
    <name evidence="3" type="ORF">C4532_03420</name>
</gene>
<dbReference type="CDD" id="cd03375">
    <property type="entry name" value="TPP_OGFOR"/>
    <property type="match status" value="1"/>
</dbReference>
<dbReference type="AlphaFoldDB" id="A0A419F675"/>
<keyword evidence="1" id="KW-0560">Oxidoreductase</keyword>
<name>A0A419F675_9BACT</name>
<accession>A0A419F675</accession>
<dbReference type="GO" id="GO:0044281">
    <property type="term" value="P:small molecule metabolic process"/>
    <property type="evidence" value="ECO:0007669"/>
    <property type="project" value="UniProtKB-ARBA"/>
</dbReference>
<dbReference type="GO" id="GO:0030976">
    <property type="term" value="F:thiamine pyrophosphate binding"/>
    <property type="evidence" value="ECO:0007669"/>
    <property type="project" value="InterPro"/>
</dbReference>
<dbReference type="SUPFAM" id="SSF52518">
    <property type="entry name" value="Thiamin diphosphate-binding fold (THDP-binding)"/>
    <property type="match status" value="1"/>
</dbReference>
<protein>
    <submittedName>
        <fullName evidence="3">2-oxoacid:ferredoxin oxidoreductase subunit beta</fullName>
    </submittedName>
</protein>
<dbReference type="Gene3D" id="3.40.50.970">
    <property type="match status" value="1"/>
</dbReference>